<keyword evidence="2" id="KW-1185">Reference proteome</keyword>
<gene>
    <name evidence="1" type="ORF">GDO81_013694</name>
</gene>
<name>A0AAV7B4X4_ENGPU</name>
<evidence type="ECO:0000313" key="1">
    <source>
        <dbReference type="EMBL" id="KAG8567573.1"/>
    </source>
</evidence>
<reference evidence="1" key="1">
    <citation type="thesis" date="2020" institute="ProQuest LLC" country="789 East Eisenhower Parkway, Ann Arbor, MI, USA">
        <title>Comparative Genomics and Chromosome Evolution.</title>
        <authorList>
            <person name="Mudd A.B."/>
        </authorList>
    </citation>
    <scope>NUCLEOTIDE SEQUENCE</scope>
    <source>
        <strain evidence="1">237g6f4</strain>
        <tissue evidence="1">Blood</tissue>
    </source>
</reference>
<dbReference type="AlphaFoldDB" id="A0AAV7B4X4"/>
<sequence>MKQYKAAEKKIRERSVNNKETLEKTKNEYEAFLSIKAQHKMFFQGQRYFSEGGRAGKILAQRVSVHRENGYIPAIRSEGGGIEKDPLRVREQFKGFYEKLYRSTSELPRGELEGFFGKDQFP</sequence>
<protein>
    <submittedName>
        <fullName evidence="1">Uncharacterized protein</fullName>
    </submittedName>
</protein>
<comment type="caution">
    <text evidence="1">The sequence shown here is derived from an EMBL/GenBank/DDBJ whole genome shotgun (WGS) entry which is preliminary data.</text>
</comment>
<proteinExistence type="predicted"/>
<dbReference type="Proteomes" id="UP000824782">
    <property type="component" value="Unassembled WGS sequence"/>
</dbReference>
<accession>A0AAV7B4X4</accession>
<organism evidence="1 2">
    <name type="scientific">Engystomops pustulosus</name>
    <name type="common">Tungara frog</name>
    <name type="synonym">Physalaemus pustulosus</name>
    <dbReference type="NCBI Taxonomy" id="76066"/>
    <lineage>
        <taxon>Eukaryota</taxon>
        <taxon>Metazoa</taxon>
        <taxon>Chordata</taxon>
        <taxon>Craniata</taxon>
        <taxon>Vertebrata</taxon>
        <taxon>Euteleostomi</taxon>
        <taxon>Amphibia</taxon>
        <taxon>Batrachia</taxon>
        <taxon>Anura</taxon>
        <taxon>Neobatrachia</taxon>
        <taxon>Hyloidea</taxon>
        <taxon>Leptodactylidae</taxon>
        <taxon>Leiuperinae</taxon>
        <taxon>Engystomops</taxon>
    </lineage>
</organism>
<dbReference type="EMBL" id="WNYA01000006">
    <property type="protein sequence ID" value="KAG8567573.1"/>
    <property type="molecule type" value="Genomic_DNA"/>
</dbReference>
<evidence type="ECO:0000313" key="2">
    <source>
        <dbReference type="Proteomes" id="UP000824782"/>
    </source>
</evidence>